<proteinExistence type="predicted"/>
<evidence type="ECO:0000256" key="1">
    <source>
        <dbReference type="SAM" id="MobiDB-lite"/>
    </source>
</evidence>
<dbReference type="Pfam" id="PF00487">
    <property type="entry name" value="FA_desaturase"/>
    <property type="match status" value="1"/>
</dbReference>
<keyword evidence="2" id="KW-1133">Transmembrane helix</keyword>
<evidence type="ECO:0000313" key="4">
    <source>
        <dbReference type="EMBL" id="EKP95226.1"/>
    </source>
</evidence>
<protein>
    <submittedName>
        <fullName evidence="4">Fatty acid desaturase</fullName>
    </submittedName>
</protein>
<sequence>MLTTPEPRRRPYRSPEGIPSSAGSHPDDGDPLAPDATAATSPEPTLQPLGEYTRTLKRVLPRHIFQPEPWRILWLLPLLAVAVAGIVAVARFDLHWGIDLALAVVIGQAFASLGLFGHEVLHGSVVRTPWLRNLAGQICLWPFAIGPRLWRRWHNVEHHGHTQEHGEDPDAMHTLEEFHARPALQYVYRIAPPVRAVLTLLSLSVWFSLHSVQMLRRFLPEMPRRERPVVVAQFLLPVASWVALGAWMGFGDWVFAYLVPLLVANFTVMSYIVTNHLLSPLTPVNDPLANSLSVTVPRWVDVLHFNFSHHTEHHVFPGLSSKYAPLVKQWCKTLWPDRYHEMPHWRALWLVCTTPRVYERPTALIDPVRQQVYPVLGHGLERLAGAGTGNRAHSVPAPLPVFAGLTDGTQLSPPAAPASDTAPPQSPGPSAERPATRTADRRNRRRGGVAPRTTTP</sequence>
<organism evidence="4 5">
    <name type="scientific">Thermaerobacter subterraneus DSM 13965</name>
    <dbReference type="NCBI Taxonomy" id="867903"/>
    <lineage>
        <taxon>Bacteria</taxon>
        <taxon>Bacillati</taxon>
        <taxon>Bacillota</taxon>
        <taxon>Clostridia</taxon>
        <taxon>Eubacteriales</taxon>
        <taxon>Clostridiales Family XVII. Incertae Sedis</taxon>
        <taxon>Thermaerobacter</taxon>
    </lineage>
</organism>
<dbReference type="GO" id="GO:0016020">
    <property type="term" value="C:membrane"/>
    <property type="evidence" value="ECO:0007669"/>
    <property type="project" value="TreeGrafter"/>
</dbReference>
<dbReference type="GO" id="GO:0008610">
    <property type="term" value="P:lipid biosynthetic process"/>
    <property type="evidence" value="ECO:0007669"/>
    <property type="project" value="UniProtKB-ARBA"/>
</dbReference>
<evidence type="ECO:0000313" key="5">
    <source>
        <dbReference type="Proteomes" id="UP000005710"/>
    </source>
</evidence>
<dbReference type="PANTHER" id="PTHR19353">
    <property type="entry name" value="FATTY ACID DESATURASE 2"/>
    <property type="match status" value="1"/>
</dbReference>
<comment type="caution">
    <text evidence="4">The sequence shown here is derived from an EMBL/GenBank/DDBJ whole genome shotgun (WGS) entry which is preliminary data.</text>
</comment>
<keyword evidence="5" id="KW-1185">Reference proteome</keyword>
<feature type="transmembrane region" description="Helical" evidence="2">
    <location>
        <begin position="96"/>
        <end position="118"/>
    </location>
</feature>
<dbReference type="eggNOG" id="COG3239">
    <property type="taxonomic scope" value="Bacteria"/>
</dbReference>
<dbReference type="PANTHER" id="PTHR19353:SF19">
    <property type="entry name" value="DELTA(5) FATTY ACID DESATURASE C-RELATED"/>
    <property type="match status" value="1"/>
</dbReference>
<dbReference type="InterPro" id="IPR012171">
    <property type="entry name" value="Fatty_acid_desaturase"/>
</dbReference>
<dbReference type="CDD" id="cd03506">
    <property type="entry name" value="Delta6-FADS-like"/>
    <property type="match status" value="1"/>
</dbReference>
<feature type="domain" description="Fatty acid desaturase" evidence="3">
    <location>
        <begin position="101"/>
        <end position="343"/>
    </location>
</feature>
<keyword evidence="2" id="KW-0472">Membrane</keyword>
<dbReference type="EMBL" id="AENY02000002">
    <property type="protein sequence ID" value="EKP95226.1"/>
    <property type="molecule type" value="Genomic_DNA"/>
</dbReference>
<feature type="region of interest" description="Disordered" evidence="1">
    <location>
        <begin position="398"/>
        <end position="456"/>
    </location>
</feature>
<feature type="transmembrane region" description="Helical" evidence="2">
    <location>
        <begin position="254"/>
        <end position="273"/>
    </location>
</feature>
<keyword evidence="2" id="KW-0812">Transmembrane</keyword>
<dbReference type="Proteomes" id="UP000005710">
    <property type="component" value="Unassembled WGS sequence"/>
</dbReference>
<accession>K6QEG2</accession>
<reference evidence="4" key="1">
    <citation type="submission" date="2010-10" db="EMBL/GenBank/DDBJ databases">
        <authorList>
            <consortium name="US DOE Joint Genome Institute (JGI-PGF)"/>
            <person name="Lucas S."/>
            <person name="Copeland A."/>
            <person name="Lapidus A."/>
            <person name="Bruce D."/>
            <person name="Goodwin L."/>
            <person name="Pitluck S."/>
            <person name="Kyrpides N."/>
            <person name="Mavromatis K."/>
            <person name="Detter J.C."/>
            <person name="Han C."/>
            <person name="Land M."/>
            <person name="Hauser L."/>
            <person name="Markowitz V."/>
            <person name="Cheng J.-F."/>
            <person name="Hugenholtz P."/>
            <person name="Woyke T."/>
            <person name="Wu D."/>
            <person name="Pukall R."/>
            <person name="Wahrenburg C."/>
            <person name="Brambilla E."/>
            <person name="Klenk H.-P."/>
            <person name="Eisen J.A."/>
        </authorList>
    </citation>
    <scope>NUCLEOTIDE SEQUENCE [LARGE SCALE GENOMIC DNA]</scope>
    <source>
        <strain evidence="4">DSM 13965</strain>
    </source>
</reference>
<feature type="region of interest" description="Disordered" evidence="1">
    <location>
        <begin position="1"/>
        <end position="48"/>
    </location>
</feature>
<dbReference type="InterPro" id="IPR005804">
    <property type="entry name" value="FA_desaturase_dom"/>
</dbReference>
<reference evidence="4" key="2">
    <citation type="submission" date="2012-10" db="EMBL/GenBank/DDBJ databases">
        <title>Improved high-quality draft of Thermaerobacter subterraneus C21, DSM 13965.</title>
        <authorList>
            <consortium name="DOE Joint Genome Institute"/>
            <person name="Eisen J."/>
            <person name="Huntemann M."/>
            <person name="Wei C.-L."/>
            <person name="Han J."/>
            <person name="Detter J.C."/>
            <person name="Han C."/>
            <person name="Tapia R."/>
            <person name="Chen A."/>
            <person name="Kyrpides N."/>
            <person name="Mavromatis K."/>
            <person name="Markowitz V."/>
            <person name="Szeto E."/>
            <person name="Ivanova N."/>
            <person name="Mikhailova N."/>
            <person name="Ovchinnikova G."/>
            <person name="Pagani I."/>
            <person name="Pati A."/>
            <person name="Goodwin L."/>
            <person name="Nordberg H.P."/>
            <person name="Cantor M.N."/>
            <person name="Hua S.X."/>
            <person name="Woyke T."/>
            <person name="Eisen J."/>
            <person name="Klenk H.-P."/>
        </authorList>
    </citation>
    <scope>NUCLEOTIDE SEQUENCE [LARGE SCALE GENOMIC DNA]</scope>
    <source>
        <strain evidence="4">DSM 13965</strain>
    </source>
</reference>
<feature type="transmembrane region" description="Helical" evidence="2">
    <location>
        <begin position="229"/>
        <end position="248"/>
    </location>
</feature>
<gene>
    <name evidence="4" type="ORF">ThesuDRAFT_00968</name>
</gene>
<dbReference type="AlphaFoldDB" id="K6QEG2"/>
<feature type="transmembrane region" description="Helical" evidence="2">
    <location>
        <begin position="72"/>
        <end position="90"/>
    </location>
</feature>
<evidence type="ECO:0000256" key="2">
    <source>
        <dbReference type="SAM" id="Phobius"/>
    </source>
</evidence>
<evidence type="ECO:0000259" key="3">
    <source>
        <dbReference type="Pfam" id="PF00487"/>
    </source>
</evidence>
<dbReference type="STRING" id="867903.ThesuDRAFT_00968"/>
<name>K6QEG2_9FIRM</name>
<dbReference type="GO" id="GO:0016717">
    <property type="term" value="F:oxidoreductase activity, acting on paired donors, with oxidation of a pair of donors resulting in the reduction of molecular oxygen to two molecules of water"/>
    <property type="evidence" value="ECO:0007669"/>
    <property type="project" value="TreeGrafter"/>
</dbReference>
<feature type="transmembrane region" description="Helical" evidence="2">
    <location>
        <begin position="190"/>
        <end position="209"/>
    </location>
</feature>
<dbReference type="HOGENOM" id="CLU_048283_0_0_9"/>